<gene>
    <name evidence="2" type="ORF">V3M73_00020</name>
</gene>
<accession>A0ABV3N867</accession>
<dbReference type="RefSeq" id="WP_367261361.1">
    <property type="nucleotide sequence ID" value="NZ_JBAGMU010000002.1"/>
</dbReference>
<dbReference type="Proteomes" id="UP001555100">
    <property type="component" value="Unassembled WGS sequence"/>
</dbReference>
<evidence type="ECO:0000313" key="2">
    <source>
        <dbReference type="EMBL" id="MEW6953415.1"/>
    </source>
</evidence>
<sequence>MTLAHFQPRKAGGPKGSGRILTRPGIPTLVLRILPVDSRMGLASRTCCAFDDAVGHKEVF</sequence>
<dbReference type="EMBL" id="JBAGNM010000001">
    <property type="protein sequence ID" value="MEW6953415.1"/>
    <property type="molecule type" value="Genomic_DNA"/>
</dbReference>
<organism evidence="2 3">
    <name type="scientific">Trueperella pyogenes</name>
    <dbReference type="NCBI Taxonomy" id="1661"/>
    <lineage>
        <taxon>Bacteria</taxon>
        <taxon>Bacillati</taxon>
        <taxon>Actinomycetota</taxon>
        <taxon>Actinomycetes</taxon>
        <taxon>Actinomycetales</taxon>
        <taxon>Actinomycetaceae</taxon>
        <taxon>Trueperella</taxon>
    </lineage>
</organism>
<protein>
    <submittedName>
        <fullName evidence="2">Uncharacterized protein</fullName>
    </submittedName>
</protein>
<proteinExistence type="predicted"/>
<feature type="region of interest" description="Disordered" evidence="1">
    <location>
        <begin position="1"/>
        <end position="20"/>
    </location>
</feature>
<comment type="caution">
    <text evidence="2">The sequence shown here is derived from an EMBL/GenBank/DDBJ whole genome shotgun (WGS) entry which is preliminary data.</text>
</comment>
<reference evidence="2 3" key="1">
    <citation type="submission" date="2024-01" db="EMBL/GenBank/DDBJ databases">
        <title>Genomic analysis and antimicrobial resistance profiles of Trueperella pyogenes isolated from domestic and wild animals.</title>
        <authorList>
            <person name="Magossi G."/>
            <person name="Gzyl K.E."/>
            <person name="Holman D.B."/>
            <person name="Amat S."/>
        </authorList>
    </citation>
    <scope>NUCLEOTIDE SEQUENCE [LARGE SCALE GENOMIC DNA]</scope>
    <source>
        <strain evidence="2 3">1494</strain>
    </source>
</reference>
<keyword evidence="3" id="KW-1185">Reference proteome</keyword>
<evidence type="ECO:0000256" key="1">
    <source>
        <dbReference type="SAM" id="MobiDB-lite"/>
    </source>
</evidence>
<name>A0ABV3N867_9ACTO</name>
<evidence type="ECO:0000313" key="3">
    <source>
        <dbReference type="Proteomes" id="UP001555100"/>
    </source>
</evidence>